<keyword evidence="3" id="KW-1185">Reference proteome</keyword>
<dbReference type="InterPro" id="IPR007499">
    <property type="entry name" value="ERF_bacteria_virus"/>
</dbReference>
<dbReference type="EMBL" id="JAMBOL010000033">
    <property type="protein sequence ID" value="MCM3716274.1"/>
    <property type="molecule type" value="Genomic_DNA"/>
</dbReference>
<evidence type="ECO:0000313" key="2">
    <source>
        <dbReference type="EMBL" id="MCM3716274.1"/>
    </source>
</evidence>
<accession>A0A9X2DSL4</accession>
<gene>
    <name evidence="2" type="ORF">M3202_19710</name>
</gene>
<feature type="region of interest" description="Disordered" evidence="1">
    <location>
        <begin position="215"/>
        <end position="281"/>
    </location>
</feature>
<dbReference type="AlphaFoldDB" id="A0A9X2DSL4"/>
<reference evidence="2" key="1">
    <citation type="submission" date="2022-05" db="EMBL/GenBank/DDBJ databases">
        <title>Comparative Genomics of Spacecraft Associated Microbes.</title>
        <authorList>
            <person name="Tran M.T."/>
            <person name="Wright A."/>
            <person name="Seuylemezian A."/>
            <person name="Eisen J."/>
            <person name="Coil D."/>
        </authorList>
    </citation>
    <scope>NUCLEOTIDE SEQUENCE</scope>
    <source>
        <strain evidence="2">214.1.1</strain>
    </source>
</reference>
<sequence>MNIYKKILNVQKKIEVLKLIPGQLHPHVPISQIQKKIKPLLEQEGLLLLMHKKEHVIHISPSEVKRRSNGFEKKEIENQILLEINIDFEFINVENPEDKLIIPWYGQGIANGTEKAAGLAYTYAEKTFFQKQFHLPSDEMDPDVRGQSLQDEEEEETIATDQITEIGDMLAQLVKARGTTLSNYLEFLAVSNISDIRRSDYEEIKAKVSNWLKEVEDENKKENENATPQTKTQKSPEPPRQTESPTVEKSKVSEISNKEAKPTSDKTSNKTSEESEKDSSVFTAEVSLVSIDPGIRNNVHYAKLILLNKDKTTIAAIARGEELVNSLDELGPNVLFNARLVQEGNYYILKNMEPKNEQQGA</sequence>
<evidence type="ECO:0000256" key="1">
    <source>
        <dbReference type="SAM" id="MobiDB-lite"/>
    </source>
</evidence>
<proteinExistence type="predicted"/>
<evidence type="ECO:0000313" key="3">
    <source>
        <dbReference type="Proteomes" id="UP001139179"/>
    </source>
</evidence>
<feature type="compositionally biased region" description="Polar residues" evidence="1">
    <location>
        <begin position="226"/>
        <end position="245"/>
    </location>
</feature>
<comment type="caution">
    <text evidence="2">The sequence shown here is derived from an EMBL/GenBank/DDBJ whole genome shotgun (WGS) entry which is preliminary data.</text>
</comment>
<name>A0A9X2DSL4_9BACI</name>
<feature type="compositionally biased region" description="Basic and acidic residues" evidence="1">
    <location>
        <begin position="246"/>
        <end position="279"/>
    </location>
</feature>
<organism evidence="2 3">
    <name type="scientific">Halalkalibacter oceani</name>
    <dbReference type="NCBI Taxonomy" id="1653776"/>
    <lineage>
        <taxon>Bacteria</taxon>
        <taxon>Bacillati</taxon>
        <taxon>Bacillota</taxon>
        <taxon>Bacilli</taxon>
        <taxon>Bacillales</taxon>
        <taxon>Bacillaceae</taxon>
        <taxon>Halalkalibacter</taxon>
    </lineage>
</organism>
<dbReference type="RefSeq" id="WP_251224945.1">
    <property type="nucleotide sequence ID" value="NZ_JAMBOL010000033.1"/>
</dbReference>
<dbReference type="Proteomes" id="UP001139179">
    <property type="component" value="Unassembled WGS sequence"/>
</dbReference>
<dbReference type="Pfam" id="PF04404">
    <property type="entry name" value="ERF"/>
    <property type="match status" value="1"/>
</dbReference>
<protein>
    <submittedName>
        <fullName evidence="2">ERF family protein</fullName>
    </submittedName>
</protein>
<feature type="region of interest" description="Disordered" evidence="1">
    <location>
        <begin position="137"/>
        <end position="157"/>
    </location>
</feature>